<evidence type="ECO:0000313" key="8">
    <source>
        <dbReference type="EMBL" id="MCM2392079.1"/>
    </source>
</evidence>
<comment type="caution">
    <text evidence="8">The sequence shown here is derived from an EMBL/GenBank/DDBJ whole genome shotgun (WGS) entry which is preliminary data.</text>
</comment>
<keyword evidence="4 6" id="KW-0472">Membrane</keyword>
<reference evidence="8" key="1">
    <citation type="submission" date="2022-06" db="EMBL/GenBank/DDBJ databases">
        <title>Genome public.</title>
        <authorList>
            <person name="Sun Q."/>
        </authorList>
    </citation>
    <scope>NUCLEOTIDE SEQUENCE</scope>
    <source>
        <strain evidence="8">CWNU-1</strain>
    </source>
</reference>
<feature type="compositionally biased region" description="Low complexity" evidence="5">
    <location>
        <begin position="684"/>
        <end position="697"/>
    </location>
</feature>
<feature type="transmembrane region" description="Helical" evidence="6">
    <location>
        <begin position="318"/>
        <end position="348"/>
    </location>
</feature>
<dbReference type="Gene3D" id="3.30.750.24">
    <property type="entry name" value="STAS domain"/>
    <property type="match status" value="1"/>
</dbReference>
<feature type="transmembrane region" description="Helical" evidence="6">
    <location>
        <begin position="189"/>
        <end position="207"/>
    </location>
</feature>
<feature type="transmembrane region" description="Helical" evidence="6">
    <location>
        <begin position="80"/>
        <end position="98"/>
    </location>
</feature>
<dbReference type="SUPFAM" id="SSF52091">
    <property type="entry name" value="SpoIIaa-like"/>
    <property type="match status" value="1"/>
</dbReference>
<feature type="domain" description="SLC26A/SulP transporter" evidence="7">
    <location>
        <begin position="7"/>
        <end position="373"/>
    </location>
</feature>
<dbReference type="InterPro" id="IPR011547">
    <property type="entry name" value="SLC26A/SulP_dom"/>
</dbReference>
<protein>
    <submittedName>
        <fullName evidence="8">SulP family inorganic anion transporter</fullName>
    </submittedName>
</protein>
<keyword evidence="2 6" id="KW-0812">Transmembrane</keyword>
<feature type="compositionally biased region" description="Low complexity" evidence="5">
    <location>
        <begin position="594"/>
        <end position="604"/>
    </location>
</feature>
<name>A0ABT0UVT8_9ACTN</name>
<evidence type="ECO:0000259" key="7">
    <source>
        <dbReference type="Pfam" id="PF00916"/>
    </source>
</evidence>
<keyword evidence="9" id="KW-1185">Reference proteome</keyword>
<dbReference type="InterPro" id="IPR036513">
    <property type="entry name" value="STAS_dom_sf"/>
</dbReference>
<dbReference type="EMBL" id="JAMQAW010000036">
    <property type="protein sequence ID" value="MCM2392079.1"/>
    <property type="molecule type" value="Genomic_DNA"/>
</dbReference>
<feature type="transmembrane region" description="Helical" evidence="6">
    <location>
        <begin position="110"/>
        <end position="132"/>
    </location>
</feature>
<evidence type="ECO:0000256" key="1">
    <source>
        <dbReference type="ARBA" id="ARBA00004141"/>
    </source>
</evidence>
<feature type="transmembrane region" description="Helical" evidence="6">
    <location>
        <begin position="161"/>
        <end position="177"/>
    </location>
</feature>
<evidence type="ECO:0000256" key="3">
    <source>
        <dbReference type="ARBA" id="ARBA00022989"/>
    </source>
</evidence>
<evidence type="ECO:0000256" key="4">
    <source>
        <dbReference type="ARBA" id="ARBA00023136"/>
    </source>
</evidence>
<dbReference type="Proteomes" id="UP001431429">
    <property type="component" value="Unassembled WGS sequence"/>
</dbReference>
<dbReference type="Pfam" id="PF00916">
    <property type="entry name" value="Sulfate_transp"/>
    <property type="match status" value="1"/>
</dbReference>
<evidence type="ECO:0000256" key="5">
    <source>
        <dbReference type="SAM" id="MobiDB-lite"/>
    </source>
</evidence>
<dbReference type="InterPro" id="IPR001902">
    <property type="entry name" value="SLC26A/SulP_fam"/>
</dbReference>
<feature type="compositionally biased region" description="Low complexity" evidence="5">
    <location>
        <begin position="647"/>
        <end position="662"/>
    </location>
</feature>
<feature type="transmembrane region" description="Helical" evidence="6">
    <location>
        <begin position="9"/>
        <end position="28"/>
    </location>
</feature>
<accession>A0ABT0UVT8</accession>
<dbReference type="PANTHER" id="PTHR11814">
    <property type="entry name" value="SULFATE TRANSPORTER"/>
    <property type="match status" value="1"/>
</dbReference>
<feature type="region of interest" description="Disordered" evidence="5">
    <location>
        <begin position="499"/>
        <end position="717"/>
    </location>
</feature>
<feature type="compositionally biased region" description="Low complexity" evidence="5">
    <location>
        <begin position="618"/>
        <end position="629"/>
    </location>
</feature>
<proteinExistence type="predicted"/>
<evidence type="ECO:0000256" key="2">
    <source>
        <dbReference type="ARBA" id="ARBA00022692"/>
    </source>
</evidence>
<sequence length="717" mass="76258">MFSSVSTDFSASIVVFLVALPLCIGVAAASGVNVALGIISGIVGGLIVGFLPGSNLQVSGPAAGLAVLVLEFVTEHGVGMLGPVVFISGILQMILGMLKLGRMFQSISLSVVQGMLAGIGVPLILSQIYALVDSKQLGTALKNMAGLPDLVSDVMGDRDKSAALMLGVMAVVICFMWKKVPAPLNKVPAPLVAVILGAGIAAIPGFGEVKKVSFGSMAEAIKFTGPSQLSHIFDPAILMMIVTFTVIASAESLFSAAAVDRMHSGPPTKYNAELFSQGVGNTICGLLGALPMTAVIVRSAANVQAGAKTKLSRILHGFWLLSFGLLLPGLLGLIPITILAGVLLQAGWKLFNPPAFAAMWKKDRGEGVVMFITTLAIVVTNLLDGVVAGLAIAIILTAMRMSHMTIRKTTDGDTARLELKGNVTFLRLPKLIDALEDISDLDRVFIDGRKISHLDMACRAQIEEFAESRRKAGAEVELELPGDPTVEKVDEVVVPDEPITEEIGTPVKETPQPEPVGAAYASEPAPAYQQHTAAGPAYGHGHVAHGSPYARQHQHAQQHQHNNQHPHAPQPTHQAHYGQQHNPQHNPQHHPQQHPHAPQHPNHQYGMGGQGPARPMHQQHQPQYNQHAQVHIPNQAHGPQHNGVPNGQPQGPHDGQQQMPPQGYAPPPGYGPQETPYQGTPMVQGYGPQGYQQPSQGGYWGPDDDWAVQQFGEGTRR</sequence>
<feature type="compositionally biased region" description="Basic residues" evidence="5">
    <location>
        <begin position="552"/>
        <end position="564"/>
    </location>
</feature>
<evidence type="ECO:0000313" key="9">
    <source>
        <dbReference type="Proteomes" id="UP001431429"/>
    </source>
</evidence>
<organism evidence="8 9">
    <name type="scientific">Streptomyces albipurpureus</name>
    <dbReference type="NCBI Taxonomy" id="2897419"/>
    <lineage>
        <taxon>Bacteria</taxon>
        <taxon>Bacillati</taxon>
        <taxon>Actinomycetota</taxon>
        <taxon>Actinomycetes</taxon>
        <taxon>Kitasatosporales</taxon>
        <taxon>Streptomycetaceae</taxon>
        <taxon>Streptomyces</taxon>
    </lineage>
</organism>
<evidence type="ECO:0000256" key="6">
    <source>
        <dbReference type="SAM" id="Phobius"/>
    </source>
</evidence>
<feature type="transmembrane region" description="Helical" evidence="6">
    <location>
        <begin position="34"/>
        <end position="51"/>
    </location>
</feature>
<gene>
    <name evidence="8" type="ORF">NBG84_27975</name>
</gene>
<feature type="transmembrane region" description="Helical" evidence="6">
    <location>
        <begin position="368"/>
        <end position="398"/>
    </location>
</feature>
<comment type="subcellular location">
    <subcellularLocation>
        <location evidence="1">Membrane</location>
        <topology evidence="1">Multi-pass membrane protein</topology>
    </subcellularLocation>
</comment>
<feature type="transmembrane region" description="Helical" evidence="6">
    <location>
        <begin position="236"/>
        <end position="259"/>
    </location>
</feature>
<keyword evidence="3 6" id="KW-1133">Transmembrane helix</keyword>
<feature type="compositionally biased region" description="Low complexity" evidence="5">
    <location>
        <begin position="565"/>
        <end position="586"/>
    </location>
</feature>